<evidence type="ECO:0000259" key="7">
    <source>
        <dbReference type="Pfam" id="PF09402"/>
    </source>
</evidence>
<dbReference type="EMBL" id="LJIG01022654">
    <property type="protein sequence ID" value="KRT79423.1"/>
    <property type="molecule type" value="Genomic_DNA"/>
</dbReference>
<keyword evidence="9" id="KW-1185">Reference proteome</keyword>
<dbReference type="PANTHER" id="PTHR13428">
    <property type="entry name" value="INNER NUCLEAR MEMBRANE PROTEIN MAN1 LEM DOMAIN CONTAINING PROTEIN"/>
    <property type="match status" value="1"/>
</dbReference>
<keyword evidence="5" id="KW-0472">Membrane</keyword>
<evidence type="ECO:0000256" key="3">
    <source>
        <dbReference type="ARBA" id="ARBA00022692"/>
    </source>
</evidence>
<comment type="subcellular location">
    <subcellularLocation>
        <location evidence="1">Nucleus inner membrane</location>
    </subcellularLocation>
</comment>
<protein>
    <recommendedName>
        <fullName evidence="7">Man1/Src1-like C-terminal domain-containing protein</fullName>
    </recommendedName>
</protein>
<keyword evidence="2" id="KW-0597">Phosphoprotein</keyword>
<evidence type="ECO:0000256" key="1">
    <source>
        <dbReference type="ARBA" id="ARBA00004540"/>
    </source>
</evidence>
<dbReference type="InterPro" id="IPR012677">
    <property type="entry name" value="Nucleotide-bd_a/b_plait_sf"/>
</dbReference>
<dbReference type="GO" id="GO:0005637">
    <property type="term" value="C:nuclear inner membrane"/>
    <property type="evidence" value="ECO:0007669"/>
    <property type="project" value="UniProtKB-SubCell"/>
</dbReference>
<dbReference type="Pfam" id="PF09402">
    <property type="entry name" value="MSC"/>
    <property type="match status" value="1"/>
</dbReference>
<dbReference type="AlphaFoldDB" id="A0A0T6AW70"/>
<gene>
    <name evidence="8" type="ORF">AMK59_7124</name>
</gene>
<dbReference type="InterPro" id="IPR041885">
    <property type="entry name" value="MAN1_winged_helix_dom"/>
</dbReference>
<evidence type="ECO:0000256" key="5">
    <source>
        <dbReference type="ARBA" id="ARBA00023136"/>
    </source>
</evidence>
<evidence type="ECO:0000256" key="4">
    <source>
        <dbReference type="ARBA" id="ARBA00022989"/>
    </source>
</evidence>
<dbReference type="SUPFAM" id="SSF54928">
    <property type="entry name" value="RNA-binding domain, RBD"/>
    <property type="match status" value="1"/>
</dbReference>
<dbReference type="GO" id="GO:0031490">
    <property type="term" value="F:chromatin DNA binding"/>
    <property type="evidence" value="ECO:0007669"/>
    <property type="project" value="TreeGrafter"/>
</dbReference>
<dbReference type="GO" id="GO:0006998">
    <property type="term" value="P:nuclear envelope organization"/>
    <property type="evidence" value="ECO:0007669"/>
    <property type="project" value="TreeGrafter"/>
</dbReference>
<evidence type="ECO:0000313" key="9">
    <source>
        <dbReference type="Proteomes" id="UP000051574"/>
    </source>
</evidence>
<dbReference type="InterPro" id="IPR052277">
    <property type="entry name" value="INM_ESCRT-Associated"/>
</dbReference>
<feature type="domain" description="Man1/Src1-like C-terminal" evidence="7">
    <location>
        <begin position="14"/>
        <end position="244"/>
    </location>
</feature>
<keyword evidence="4" id="KW-1133">Transmembrane helix</keyword>
<organism evidence="8 9">
    <name type="scientific">Oryctes borbonicus</name>
    <dbReference type="NCBI Taxonomy" id="1629725"/>
    <lineage>
        <taxon>Eukaryota</taxon>
        <taxon>Metazoa</taxon>
        <taxon>Ecdysozoa</taxon>
        <taxon>Arthropoda</taxon>
        <taxon>Hexapoda</taxon>
        <taxon>Insecta</taxon>
        <taxon>Pterygota</taxon>
        <taxon>Neoptera</taxon>
        <taxon>Endopterygota</taxon>
        <taxon>Coleoptera</taxon>
        <taxon>Polyphaga</taxon>
        <taxon>Scarabaeiformia</taxon>
        <taxon>Scarabaeidae</taxon>
        <taxon>Dynastinae</taxon>
        <taxon>Oryctes</taxon>
    </lineage>
</organism>
<comment type="caution">
    <text evidence="8">The sequence shown here is derived from an EMBL/GenBank/DDBJ whole genome shotgun (WGS) entry which is preliminary data.</text>
</comment>
<keyword evidence="3" id="KW-0812">Transmembrane</keyword>
<dbReference type="Gene3D" id="1.10.10.1180">
    <property type="entry name" value="MAN1, winged-helix domain"/>
    <property type="match status" value="1"/>
</dbReference>
<dbReference type="PANTHER" id="PTHR13428:SF12">
    <property type="entry name" value="INNER NUCLEAR MEMBRANE PROTEIN MAN1"/>
    <property type="match status" value="1"/>
</dbReference>
<dbReference type="InterPro" id="IPR035979">
    <property type="entry name" value="RBD_domain_sf"/>
</dbReference>
<dbReference type="OrthoDB" id="118234at2759"/>
<dbReference type="InterPro" id="IPR018996">
    <property type="entry name" value="Man1/Src1-like_C"/>
</dbReference>
<name>A0A0T6AW70_9SCAR</name>
<proteinExistence type="predicted"/>
<dbReference type="Gene3D" id="3.30.70.330">
    <property type="match status" value="1"/>
</dbReference>
<accession>A0A0T6AW70</accession>
<evidence type="ECO:0000256" key="6">
    <source>
        <dbReference type="ARBA" id="ARBA00023242"/>
    </source>
</evidence>
<dbReference type="GO" id="GO:0030514">
    <property type="term" value="P:negative regulation of BMP signaling pathway"/>
    <property type="evidence" value="ECO:0007669"/>
    <property type="project" value="TreeGrafter"/>
</dbReference>
<evidence type="ECO:0000313" key="8">
    <source>
        <dbReference type="EMBL" id="KRT79423.1"/>
    </source>
</evidence>
<evidence type="ECO:0000256" key="2">
    <source>
        <dbReference type="ARBA" id="ARBA00022553"/>
    </source>
</evidence>
<dbReference type="Proteomes" id="UP000051574">
    <property type="component" value="Unassembled WGS sequence"/>
</dbReference>
<reference evidence="8 9" key="1">
    <citation type="submission" date="2015-09" db="EMBL/GenBank/DDBJ databases">
        <title>Draft genome of the scarab beetle Oryctes borbonicus.</title>
        <authorList>
            <person name="Meyer J.M."/>
            <person name="Markov G.V."/>
            <person name="Baskaran P."/>
            <person name="Herrmann M."/>
            <person name="Sommer R.J."/>
            <person name="Roedelsperger C."/>
        </authorList>
    </citation>
    <scope>NUCLEOTIDE SEQUENCE [LARGE SCALE GENOMIC DNA]</scope>
    <source>
        <strain evidence="8">OB123</strain>
        <tissue evidence="8">Whole animal</tissue>
    </source>
</reference>
<keyword evidence="6" id="KW-0539">Nucleus</keyword>
<sequence length="411" mass="46868">MNCVFTAQLRDAVKMYEVIKSELLRRAIDHRCVNSNIKPAMTEKEVLQYVSVHSASEELPDLGQSLRDTELLSLSNPRWDVALMKVINGVMVGNAIKGFDELYEARESGEIALTVLEPSLPWTCSLYNKIAALVQTSVLLAIAFAGVYSLNKGYKYYKHYRQKQKDELFYMVERIVDILQSNTSEDGAVINHVRDMILPINDRHRMERTWRKAVDFINKNESRIRTEVQIVQGEPYEIWRWLGSPNLSASGFVPPPRESLPHEMYSISFPIQSSFRSPRNKSWQGQAFETQVGSVNSLPCSPTPCLKIRGMVDDGDRNLHTIREAVLSKCAHQCRILHCAVDTNSKCVYLKCADQNDAAIAYRSLHGWWYAGNLVTVKYLRLERYVQRYPDSPVSGPPYLKALQPASDWTS</sequence>